<feature type="chain" id="PRO_5010274284" evidence="1">
    <location>
        <begin position="22"/>
        <end position="419"/>
    </location>
</feature>
<name>A0A1H0B1D7_9SPHI</name>
<protein>
    <submittedName>
        <fullName evidence="2">6-bladed beta-propeller protein</fullName>
    </submittedName>
</protein>
<feature type="signal peptide" evidence="1">
    <location>
        <begin position="1"/>
        <end position="21"/>
    </location>
</feature>
<sequence length="419" mass="48523">MLKNTLFVLLSCFFLSAISKAQVSKIDSSEMVTLRIDPESSRGAAVSRFFDEVNFIPLETTKESLFGSINQLSVTEDCFVIFDWDTKSVLIFNKAGKFKTRINASKMENPEDKKGTENFYGFNLKTENGVVSIQINTMKYNTYFDLNGKFVKRVLTKKDIDTDPEYFKFKEGAKINKNHLYKKDKDSSYYEIAILKNKKEVGIYFPYQADRYTNDEFLSAGGDAITNYGLENEKFFRRPYDYNIYKITPEKLFLAYRLIFPINNSTPTDFMENPVYKKKRIAFFEKNKDIFYSISNTYKIGNLLFFKVHNMAWDTQQKTALIYHLKTTELTSIKDLEPDSLSNYLPITDAGFHYDFSSRGFLGYDDGYLYTSYSSLAMFTFKEQSAGKKATYPPLLTGYFKTGNKKSNPVIIQLKPKKD</sequence>
<dbReference type="OrthoDB" id="828283at2"/>
<dbReference type="Proteomes" id="UP000183200">
    <property type="component" value="Unassembled WGS sequence"/>
</dbReference>
<dbReference type="EMBL" id="FNGY01000007">
    <property type="protein sequence ID" value="SDN39396.1"/>
    <property type="molecule type" value="Genomic_DNA"/>
</dbReference>
<organism evidence="2 3">
    <name type="scientific">Pedobacter steynii</name>
    <dbReference type="NCBI Taxonomy" id="430522"/>
    <lineage>
        <taxon>Bacteria</taxon>
        <taxon>Pseudomonadati</taxon>
        <taxon>Bacteroidota</taxon>
        <taxon>Sphingobacteriia</taxon>
        <taxon>Sphingobacteriales</taxon>
        <taxon>Sphingobacteriaceae</taxon>
        <taxon>Pedobacter</taxon>
    </lineage>
</organism>
<keyword evidence="1" id="KW-0732">Signal</keyword>
<reference evidence="3" key="1">
    <citation type="submission" date="2016-10" db="EMBL/GenBank/DDBJ databases">
        <authorList>
            <person name="Varghese N."/>
            <person name="Submissions S."/>
        </authorList>
    </citation>
    <scope>NUCLEOTIDE SEQUENCE [LARGE SCALE GENOMIC DNA]</scope>
    <source>
        <strain evidence="3">DSM 19110</strain>
    </source>
</reference>
<dbReference type="Pfam" id="PF17170">
    <property type="entry name" value="DUF5128"/>
    <property type="match status" value="1"/>
</dbReference>
<evidence type="ECO:0000313" key="2">
    <source>
        <dbReference type="EMBL" id="SDN39396.1"/>
    </source>
</evidence>
<dbReference type="AlphaFoldDB" id="A0A1H0B1D7"/>
<evidence type="ECO:0000256" key="1">
    <source>
        <dbReference type="SAM" id="SignalP"/>
    </source>
</evidence>
<proteinExistence type="predicted"/>
<accession>A0A1H0B1D7</accession>
<gene>
    <name evidence="2" type="ORF">SAMN05421820_107274</name>
</gene>
<keyword evidence="3" id="KW-1185">Reference proteome</keyword>
<evidence type="ECO:0000313" key="3">
    <source>
        <dbReference type="Proteomes" id="UP000183200"/>
    </source>
</evidence>